<feature type="domain" description="4-oxalocrotonate tautomerase-like" evidence="3">
    <location>
        <begin position="2"/>
        <end position="62"/>
    </location>
</feature>
<dbReference type="AlphaFoldDB" id="A0A927F9M3"/>
<evidence type="ECO:0000256" key="2">
    <source>
        <dbReference type="ARBA" id="ARBA00023235"/>
    </source>
</evidence>
<gene>
    <name evidence="4" type="ORF">IEN85_15300</name>
</gene>
<proteinExistence type="inferred from homology"/>
<evidence type="ECO:0000313" key="5">
    <source>
        <dbReference type="Proteomes" id="UP000622317"/>
    </source>
</evidence>
<dbReference type="RefSeq" id="WP_191617971.1">
    <property type="nucleotide sequence ID" value="NZ_JACYFG010000038.1"/>
</dbReference>
<dbReference type="Gene3D" id="3.30.429.10">
    <property type="entry name" value="Macrophage Migration Inhibitory Factor"/>
    <property type="match status" value="1"/>
</dbReference>
<keyword evidence="5" id="KW-1185">Reference proteome</keyword>
<sequence>MPLVNVQVIENVFTAEQKKEIIQKITDTMTSIEGEALREVTWVKIDEVKEGNWGIGGHCVTAADVHAMQMASA</sequence>
<dbReference type="Proteomes" id="UP000622317">
    <property type="component" value="Unassembled WGS sequence"/>
</dbReference>
<accession>A0A927F9M3</accession>
<dbReference type="GO" id="GO:0016853">
    <property type="term" value="F:isomerase activity"/>
    <property type="evidence" value="ECO:0007669"/>
    <property type="project" value="UniProtKB-KW"/>
</dbReference>
<dbReference type="PANTHER" id="PTHR35530:SF2">
    <property type="entry name" value="BSL4019 PROTEIN"/>
    <property type="match status" value="1"/>
</dbReference>
<dbReference type="InterPro" id="IPR014347">
    <property type="entry name" value="Tautomerase/MIF_sf"/>
</dbReference>
<dbReference type="InterPro" id="IPR004370">
    <property type="entry name" value="4-OT-like_dom"/>
</dbReference>
<dbReference type="SUPFAM" id="SSF55331">
    <property type="entry name" value="Tautomerase/MIF"/>
    <property type="match status" value="1"/>
</dbReference>
<reference evidence="4" key="1">
    <citation type="submission" date="2020-09" db="EMBL/GenBank/DDBJ databases">
        <title>Pelagicoccus enzymogenes sp. nov. with an EPS production, isolated from marine sediment.</title>
        <authorList>
            <person name="Feng X."/>
        </authorList>
    </citation>
    <scope>NUCLEOTIDE SEQUENCE</scope>
    <source>
        <strain evidence="4">NFK12</strain>
    </source>
</reference>
<dbReference type="Pfam" id="PF01361">
    <property type="entry name" value="Tautomerase"/>
    <property type="match status" value="1"/>
</dbReference>
<evidence type="ECO:0000259" key="3">
    <source>
        <dbReference type="Pfam" id="PF01361"/>
    </source>
</evidence>
<dbReference type="EMBL" id="JACYFG010000038">
    <property type="protein sequence ID" value="MBD5780864.1"/>
    <property type="molecule type" value="Genomic_DNA"/>
</dbReference>
<keyword evidence="2" id="KW-0413">Isomerase</keyword>
<protein>
    <submittedName>
        <fullName evidence="4">4-oxalocrotonate tautomerase family protein</fullName>
    </submittedName>
</protein>
<comment type="caution">
    <text evidence="4">The sequence shown here is derived from an EMBL/GenBank/DDBJ whole genome shotgun (WGS) entry which is preliminary data.</text>
</comment>
<evidence type="ECO:0000256" key="1">
    <source>
        <dbReference type="ARBA" id="ARBA00006723"/>
    </source>
</evidence>
<name>A0A927F9M3_9BACT</name>
<dbReference type="PANTHER" id="PTHR35530">
    <property type="entry name" value="TAUTOMERASE-RELATED"/>
    <property type="match status" value="1"/>
</dbReference>
<evidence type="ECO:0000313" key="4">
    <source>
        <dbReference type="EMBL" id="MBD5780864.1"/>
    </source>
</evidence>
<comment type="similarity">
    <text evidence="1">Belongs to the 4-oxalocrotonate tautomerase family.</text>
</comment>
<organism evidence="4 5">
    <name type="scientific">Pelagicoccus enzymogenes</name>
    <dbReference type="NCBI Taxonomy" id="2773457"/>
    <lineage>
        <taxon>Bacteria</taxon>
        <taxon>Pseudomonadati</taxon>
        <taxon>Verrucomicrobiota</taxon>
        <taxon>Opitutia</taxon>
        <taxon>Puniceicoccales</taxon>
        <taxon>Pelagicoccaceae</taxon>
        <taxon>Pelagicoccus</taxon>
    </lineage>
</organism>